<feature type="domain" description="Putative sensor" evidence="2">
    <location>
        <begin position="118"/>
        <end position="297"/>
    </location>
</feature>
<reference evidence="3 6" key="1">
    <citation type="submission" date="2015-02" db="EMBL/GenBank/DDBJ databases">
        <title>Whole genome sequencing of multiple isolates of three species of pepper and tomato-infecting xanthomonads reveals genetic diversity in field strains and pinpoints effectors responsible for host specificity.</title>
        <authorList>
            <person name="Schwartz A."/>
            <person name="Dahlbeck D."/>
            <person name="Staskawicz B."/>
            <person name="Bart R."/>
            <person name="Potnis N."/>
            <person name="Minsavage G."/>
            <person name="Timilsina S."/>
            <person name="Goss E."/>
            <person name="Jones J."/>
            <person name="Vallad G."/>
            <person name="Barak J."/>
            <person name="Miller S."/>
            <person name="Ritchie D."/>
            <person name="Martins J.Jr."/>
            <person name="Patane J.S."/>
            <person name="Setubal J.C."/>
        </authorList>
    </citation>
    <scope>NUCLEOTIDE SEQUENCE [LARGE SCALE GENOMIC DNA]</scope>
    <source>
        <strain evidence="3 6">Xp3-15</strain>
    </source>
</reference>
<reference evidence="5 7" key="2">
    <citation type="submission" date="2018-02" db="EMBL/GenBank/DDBJ databases">
        <title>Characterization of Xanthomonas diversity in transplant houses and field plants.</title>
        <authorList>
            <person name="Abrahamian P."/>
            <person name="Timilsina S."/>
            <person name="Minsavage G.V."/>
            <person name="Goss E.M."/>
            <person name="Jones J.B."/>
            <person name="Vallad G.E."/>
        </authorList>
    </citation>
    <scope>NUCLEOTIDE SEQUENCE [LARGE SCALE GENOMIC DNA]</scope>
    <source>
        <strain evidence="5 7">GEV2132</strain>
    </source>
</reference>
<feature type="transmembrane region" description="Helical" evidence="1">
    <location>
        <begin position="262"/>
        <end position="282"/>
    </location>
</feature>
<evidence type="ECO:0000313" key="3">
    <source>
        <dbReference type="EMBL" id="KLC07524.1"/>
    </source>
</evidence>
<keyword evidence="1" id="KW-1133">Transmembrane helix</keyword>
<feature type="transmembrane region" description="Helical" evidence="1">
    <location>
        <begin position="115"/>
        <end position="135"/>
    </location>
</feature>
<reference evidence="4 8" key="3">
    <citation type="submission" date="2019-11" db="EMBL/GenBank/DDBJ databases">
        <title>Genome-resolved metagenomics to study the prevalence of co-infection and intraspecific heterogeneity among plant pathogen metapopulations.</title>
        <authorList>
            <person name="Newberry E."/>
            <person name="Bhandari R."/>
            <person name="Kemble J."/>
            <person name="Sikora E."/>
            <person name="Potnis N."/>
        </authorList>
    </citation>
    <scope>NUCLEOTIDE SEQUENCE [LARGE SCALE GENOMIC DNA]</scope>
    <source>
        <strain evidence="4">Xp_Tom_Tuscaloosa_18b</strain>
    </source>
</reference>
<evidence type="ECO:0000313" key="7">
    <source>
        <dbReference type="Proteomes" id="UP000289372"/>
    </source>
</evidence>
<dbReference type="Pfam" id="PF13796">
    <property type="entry name" value="Sensor"/>
    <property type="match status" value="1"/>
</dbReference>
<dbReference type="Proteomes" id="UP000035369">
    <property type="component" value="Unassembled WGS sequence"/>
</dbReference>
<evidence type="ECO:0000313" key="4">
    <source>
        <dbReference type="EMBL" id="NEL74709.1"/>
    </source>
</evidence>
<dbReference type="Proteomes" id="UP000471082">
    <property type="component" value="Unassembled WGS sequence"/>
</dbReference>
<evidence type="ECO:0000256" key="1">
    <source>
        <dbReference type="SAM" id="Phobius"/>
    </source>
</evidence>
<protein>
    <submittedName>
        <fullName evidence="3">Membrane protein</fullName>
    </submittedName>
</protein>
<comment type="caution">
    <text evidence="4">The sequence shown here is derived from an EMBL/GenBank/DDBJ whole genome shotgun (WGS) entry which is preliminary data.</text>
</comment>
<keyword evidence="1" id="KW-0812">Transmembrane</keyword>
<keyword evidence="6" id="KW-1185">Reference proteome</keyword>
<dbReference type="EMBL" id="JAAGYU010000001">
    <property type="protein sequence ID" value="NEL74709.1"/>
    <property type="molecule type" value="Genomic_DNA"/>
</dbReference>
<organism evidence="4 8">
    <name type="scientific">Xanthomonas perforans</name>
    <dbReference type="NCBI Taxonomy" id="442694"/>
    <lineage>
        <taxon>Bacteria</taxon>
        <taxon>Pseudomonadati</taxon>
        <taxon>Pseudomonadota</taxon>
        <taxon>Gammaproteobacteria</taxon>
        <taxon>Lysobacterales</taxon>
        <taxon>Lysobacteraceae</taxon>
        <taxon>Xanthomonas</taxon>
    </lineage>
</organism>
<accession>A0A0G8YZ12</accession>
<dbReference type="Proteomes" id="UP000289372">
    <property type="component" value="Unassembled WGS sequence"/>
</dbReference>
<dbReference type="GeneID" id="61778311"/>
<feature type="transmembrane region" description="Helical" evidence="1">
    <location>
        <begin position="209"/>
        <end position="242"/>
    </location>
</feature>
<evidence type="ECO:0000259" key="2">
    <source>
        <dbReference type="Pfam" id="PF13796"/>
    </source>
</evidence>
<evidence type="ECO:0000313" key="8">
    <source>
        <dbReference type="Proteomes" id="UP000471082"/>
    </source>
</evidence>
<feature type="transmembrane region" description="Helical" evidence="1">
    <location>
        <begin position="141"/>
        <end position="160"/>
    </location>
</feature>
<dbReference type="RefSeq" id="WP_008578265.1">
    <property type="nucleotide sequence ID" value="NZ_CP018475.1"/>
</dbReference>
<gene>
    <name evidence="5" type="ORF">DB769_18655</name>
    <name evidence="4" type="ORF">G3W61_00305</name>
    <name evidence="3" type="ORF">XP315_06710</name>
</gene>
<sequence>MNTIAQAHPLPTTIGDYLLQLRQALSGADPAMIQDALYDAEEYLRAELAEQQGKSEAEVIAGVASSYGAPEEVAEIYRETEVTVARALRPPVPPQRASWIGTFFGVAADPRTYGALFYMLLSLLTGVFYFTWVVTGASLSVGMLILIIGVPLLVLFFGSVRVLSLVEGRVVETLLGVRMPRRPQHPGLQGGWLQRIGAMFTDARTWSTMLYFLLMLPLGIVYFTVFCTLLSLSLGLAASPIAALFDQVAVLTWDGVDITSAWLTLPLFAVGVLLLFVTLHLARAFGKLHGMFAKQLLVRSGEAAA</sequence>
<dbReference type="EMBL" id="JZUY01000036">
    <property type="protein sequence ID" value="KLC07524.1"/>
    <property type="molecule type" value="Genomic_DNA"/>
</dbReference>
<evidence type="ECO:0000313" key="6">
    <source>
        <dbReference type="Proteomes" id="UP000035369"/>
    </source>
</evidence>
<evidence type="ECO:0000313" key="5">
    <source>
        <dbReference type="EMBL" id="RXD50602.1"/>
    </source>
</evidence>
<dbReference type="EMBL" id="PUUL01000119">
    <property type="protein sequence ID" value="RXD50602.1"/>
    <property type="molecule type" value="Genomic_DNA"/>
</dbReference>
<dbReference type="AlphaFoldDB" id="A0A0G8YZ12"/>
<name>A0A0G8YZ12_XANPE</name>
<dbReference type="KEGG" id="xpe:BJD13_09570"/>
<proteinExistence type="predicted"/>
<keyword evidence="1" id="KW-0472">Membrane</keyword>
<dbReference type="InterPro" id="IPR025828">
    <property type="entry name" value="Put_sensor_dom"/>
</dbReference>